<gene>
    <name evidence="1" type="ORF">WA026_013605</name>
</gene>
<dbReference type="Proteomes" id="UP001431783">
    <property type="component" value="Unassembled WGS sequence"/>
</dbReference>
<name>A0AAW1VCR9_9CUCU</name>
<dbReference type="AlphaFoldDB" id="A0AAW1VCR9"/>
<evidence type="ECO:0000313" key="1">
    <source>
        <dbReference type="EMBL" id="KAK9891298.1"/>
    </source>
</evidence>
<protein>
    <submittedName>
        <fullName evidence="1">Uncharacterized protein</fullName>
    </submittedName>
</protein>
<reference evidence="1 2" key="1">
    <citation type="submission" date="2023-03" db="EMBL/GenBank/DDBJ databases">
        <title>Genome insight into feeding habits of ladybird beetles.</title>
        <authorList>
            <person name="Li H.-S."/>
            <person name="Huang Y.-H."/>
            <person name="Pang H."/>
        </authorList>
    </citation>
    <scope>NUCLEOTIDE SEQUENCE [LARGE SCALE GENOMIC DNA]</scope>
    <source>
        <strain evidence="1">SYSU_2023b</strain>
        <tissue evidence="1">Whole body</tissue>
    </source>
</reference>
<dbReference type="EMBL" id="JARQZJ010000127">
    <property type="protein sequence ID" value="KAK9891298.1"/>
    <property type="molecule type" value="Genomic_DNA"/>
</dbReference>
<sequence length="67" mass="7412">MQEGELSYNNNTGVEKAICKKDNMRMLNPTQIPVGLKVKEAKIADVGNLLEKHFGKKLEGNQDLAVV</sequence>
<keyword evidence="2" id="KW-1185">Reference proteome</keyword>
<accession>A0AAW1VCR9</accession>
<comment type="caution">
    <text evidence="1">The sequence shown here is derived from an EMBL/GenBank/DDBJ whole genome shotgun (WGS) entry which is preliminary data.</text>
</comment>
<proteinExistence type="predicted"/>
<organism evidence="1 2">
    <name type="scientific">Henosepilachna vigintioctopunctata</name>
    <dbReference type="NCBI Taxonomy" id="420089"/>
    <lineage>
        <taxon>Eukaryota</taxon>
        <taxon>Metazoa</taxon>
        <taxon>Ecdysozoa</taxon>
        <taxon>Arthropoda</taxon>
        <taxon>Hexapoda</taxon>
        <taxon>Insecta</taxon>
        <taxon>Pterygota</taxon>
        <taxon>Neoptera</taxon>
        <taxon>Endopterygota</taxon>
        <taxon>Coleoptera</taxon>
        <taxon>Polyphaga</taxon>
        <taxon>Cucujiformia</taxon>
        <taxon>Coccinelloidea</taxon>
        <taxon>Coccinellidae</taxon>
        <taxon>Epilachninae</taxon>
        <taxon>Epilachnini</taxon>
        <taxon>Henosepilachna</taxon>
    </lineage>
</organism>
<evidence type="ECO:0000313" key="2">
    <source>
        <dbReference type="Proteomes" id="UP001431783"/>
    </source>
</evidence>